<dbReference type="EMBL" id="JAINUF010000009">
    <property type="protein sequence ID" value="KAJ8350505.1"/>
    <property type="molecule type" value="Genomic_DNA"/>
</dbReference>
<feature type="region of interest" description="Disordered" evidence="1">
    <location>
        <begin position="57"/>
        <end position="85"/>
    </location>
</feature>
<sequence length="130" mass="14357">MWGDMVDVGLSATRGLPPCGLLALRRVSRPAVPHASVSTDGDGDLCKVPSLGSGWPVLHSPPPGAQRDTYNDIINPVPPPPPQQQRRWRIVALDFVSLRFAAHQSNAERTLWVCRVDRPQRRFCCAQNLL</sequence>
<comment type="caution">
    <text evidence="2">The sequence shown here is derived from an EMBL/GenBank/DDBJ whole genome shotgun (WGS) entry which is preliminary data.</text>
</comment>
<evidence type="ECO:0000256" key="1">
    <source>
        <dbReference type="SAM" id="MobiDB-lite"/>
    </source>
</evidence>
<dbReference type="Proteomes" id="UP001152622">
    <property type="component" value="Chromosome 9"/>
</dbReference>
<dbReference type="AlphaFoldDB" id="A0A9Q1F3U6"/>
<keyword evidence="3" id="KW-1185">Reference proteome</keyword>
<evidence type="ECO:0000313" key="2">
    <source>
        <dbReference type="EMBL" id="KAJ8350505.1"/>
    </source>
</evidence>
<name>A0A9Q1F3U6_SYNKA</name>
<accession>A0A9Q1F3U6</accession>
<protein>
    <submittedName>
        <fullName evidence="2">Uncharacterized protein</fullName>
    </submittedName>
</protein>
<reference evidence="2" key="1">
    <citation type="journal article" date="2023" name="Science">
        <title>Genome structures resolve the early diversification of teleost fishes.</title>
        <authorList>
            <person name="Parey E."/>
            <person name="Louis A."/>
            <person name="Montfort J."/>
            <person name="Bouchez O."/>
            <person name="Roques C."/>
            <person name="Iampietro C."/>
            <person name="Lluch J."/>
            <person name="Castinel A."/>
            <person name="Donnadieu C."/>
            <person name="Desvignes T."/>
            <person name="Floi Bucao C."/>
            <person name="Jouanno E."/>
            <person name="Wen M."/>
            <person name="Mejri S."/>
            <person name="Dirks R."/>
            <person name="Jansen H."/>
            <person name="Henkel C."/>
            <person name="Chen W.J."/>
            <person name="Zahm M."/>
            <person name="Cabau C."/>
            <person name="Klopp C."/>
            <person name="Thompson A.W."/>
            <person name="Robinson-Rechavi M."/>
            <person name="Braasch I."/>
            <person name="Lecointre G."/>
            <person name="Bobe J."/>
            <person name="Postlethwait J.H."/>
            <person name="Berthelot C."/>
            <person name="Roest Crollius H."/>
            <person name="Guiguen Y."/>
        </authorList>
    </citation>
    <scope>NUCLEOTIDE SEQUENCE</scope>
    <source>
        <strain evidence="2">WJC10195</strain>
    </source>
</reference>
<proteinExistence type="predicted"/>
<evidence type="ECO:0000313" key="3">
    <source>
        <dbReference type="Proteomes" id="UP001152622"/>
    </source>
</evidence>
<organism evidence="2 3">
    <name type="scientific">Synaphobranchus kaupii</name>
    <name type="common">Kaup's arrowtooth eel</name>
    <dbReference type="NCBI Taxonomy" id="118154"/>
    <lineage>
        <taxon>Eukaryota</taxon>
        <taxon>Metazoa</taxon>
        <taxon>Chordata</taxon>
        <taxon>Craniata</taxon>
        <taxon>Vertebrata</taxon>
        <taxon>Euteleostomi</taxon>
        <taxon>Actinopterygii</taxon>
        <taxon>Neopterygii</taxon>
        <taxon>Teleostei</taxon>
        <taxon>Anguilliformes</taxon>
        <taxon>Synaphobranchidae</taxon>
        <taxon>Synaphobranchus</taxon>
    </lineage>
</organism>
<gene>
    <name evidence="2" type="ORF">SKAU_G00256350</name>
</gene>